<keyword evidence="1" id="KW-0812">Transmembrane</keyword>
<feature type="transmembrane region" description="Helical" evidence="1">
    <location>
        <begin position="110"/>
        <end position="131"/>
    </location>
</feature>
<dbReference type="OrthoDB" id="3540210at2759"/>
<keyword evidence="1" id="KW-0472">Membrane</keyword>
<feature type="transmembrane region" description="Helical" evidence="1">
    <location>
        <begin position="34"/>
        <end position="58"/>
    </location>
</feature>
<evidence type="ECO:0000313" key="2">
    <source>
        <dbReference type="EMBL" id="KAF2150220.1"/>
    </source>
</evidence>
<accession>A0A9P4IYV6</accession>
<keyword evidence="3" id="KW-1185">Reference proteome</keyword>
<evidence type="ECO:0000256" key="1">
    <source>
        <dbReference type="SAM" id="Phobius"/>
    </source>
</evidence>
<organism evidence="2 3">
    <name type="scientific">Myriangium duriaei CBS 260.36</name>
    <dbReference type="NCBI Taxonomy" id="1168546"/>
    <lineage>
        <taxon>Eukaryota</taxon>
        <taxon>Fungi</taxon>
        <taxon>Dikarya</taxon>
        <taxon>Ascomycota</taxon>
        <taxon>Pezizomycotina</taxon>
        <taxon>Dothideomycetes</taxon>
        <taxon>Dothideomycetidae</taxon>
        <taxon>Myriangiales</taxon>
        <taxon>Myriangiaceae</taxon>
        <taxon>Myriangium</taxon>
    </lineage>
</organism>
<proteinExistence type="predicted"/>
<comment type="caution">
    <text evidence="2">The sequence shown here is derived from an EMBL/GenBank/DDBJ whole genome shotgun (WGS) entry which is preliminary data.</text>
</comment>
<protein>
    <submittedName>
        <fullName evidence="2">Uncharacterized protein</fullName>
    </submittedName>
</protein>
<keyword evidence="1" id="KW-1133">Transmembrane helix</keyword>
<sequence>MSTAQDVYTGVWINYSKGVVLGATITLSSRYANILTAFLAAFVKFVGSQMWSILSFAIHQWRSSLADKDGLYHQRQVLFRNTNSPLSAAWIFTKQWWAWKRVMDGTFLRSFGWIIFATSYALLFAVCSVLVGEVSGAESTLRLLKPSSCGFLVQDSVGIPAQTSHNFLSINSSIKAADYVKRCYSSSIPALGCTEFVQRVLNLTTNINATCPFKEGMCVYSDTAAFSLDTGLLDSRDHFGVNSADSDRLGFRKLTTCAPIVLTNYTTHKNSTLAPDYFQMEVWAGQTTANTTFAYETVASNTNQGWDVSTVLSMNQIQSTWIPIPMFNRTDADVSMIFITPNSVYFEARNYDPIFGATRPLFNTTQLDGTIEEFYDSNKFIAAIGCMEQFQVCHPDGTGCTPLDGIYPMLDRAIHNSVPFNPVQLVTAVRFATAASSTLVSNLLDGRGGSVLHVQEMVHGLKQSALPSNQWMLEVLGWSQSSLAAMQQAFADYVAQPADIAGYHVQGWPDKVNQGMCHSQLTRTTNNTTSFSVLGVSIILGVGGLIVLVSLIIEPVVGFVRNKFMKASRYKQLNWILDDKFQIQRMMYEGAGMGGKWRNAKAAVPTTTEPVPFGGWFGVDHEHPSVHQLQRKGNMHEEHSDCEEQHGAV</sequence>
<reference evidence="2" key="1">
    <citation type="journal article" date="2020" name="Stud. Mycol.">
        <title>101 Dothideomycetes genomes: a test case for predicting lifestyles and emergence of pathogens.</title>
        <authorList>
            <person name="Haridas S."/>
            <person name="Albert R."/>
            <person name="Binder M."/>
            <person name="Bloem J."/>
            <person name="Labutti K."/>
            <person name="Salamov A."/>
            <person name="Andreopoulos B."/>
            <person name="Baker S."/>
            <person name="Barry K."/>
            <person name="Bills G."/>
            <person name="Bluhm B."/>
            <person name="Cannon C."/>
            <person name="Castanera R."/>
            <person name="Culley D."/>
            <person name="Daum C."/>
            <person name="Ezra D."/>
            <person name="Gonzalez J."/>
            <person name="Henrissat B."/>
            <person name="Kuo A."/>
            <person name="Liang C."/>
            <person name="Lipzen A."/>
            <person name="Lutzoni F."/>
            <person name="Magnuson J."/>
            <person name="Mondo S."/>
            <person name="Nolan M."/>
            <person name="Ohm R."/>
            <person name="Pangilinan J."/>
            <person name="Park H.-J."/>
            <person name="Ramirez L."/>
            <person name="Alfaro M."/>
            <person name="Sun H."/>
            <person name="Tritt A."/>
            <person name="Yoshinaga Y."/>
            <person name="Zwiers L.-H."/>
            <person name="Turgeon B."/>
            <person name="Goodwin S."/>
            <person name="Spatafora J."/>
            <person name="Crous P."/>
            <person name="Grigoriev I."/>
        </authorList>
    </citation>
    <scope>NUCLEOTIDE SEQUENCE</scope>
    <source>
        <strain evidence="2">CBS 260.36</strain>
    </source>
</reference>
<feature type="transmembrane region" description="Helical" evidence="1">
    <location>
        <begin position="531"/>
        <end position="560"/>
    </location>
</feature>
<evidence type="ECO:0000313" key="3">
    <source>
        <dbReference type="Proteomes" id="UP000799439"/>
    </source>
</evidence>
<dbReference type="AlphaFoldDB" id="A0A9P4IYV6"/>
<gene>
    <name evidence="2" type="ORF">K461DRAFT_315187</name>
</gene>
<dbReference type="EMBL" id="ML996090">
    <property type="protein sequence ID" value="KAF2150220.1"/>
    <property type="molecule type" value="Genomic_DNA"/>
</dbReference>
<dbReference type="Proteomes" id="UP000799439">
    <property type="component" value="Unassembled WGS sequence"/>
</dbReference>
<name>A0A9P4IYV6_9PEZI</name>